<dbReference type="Gene3D" id="3.40.50.450">
    <property type="match status" value="1"/>
</dbReference>
<reference evidence="4 5" key="1">
    <citation type="submission" date="2017-04" db="EMBL/GenBank/DDBJ databases">
        <authorList>
            <person name="Afonso C.L."/>
            <person name="Miller P.J."/>
            <person name="Scott M.A."/>
            <person name="Spackman E."/>
            <person name="Goraichik I."/>
            <person name="Dimitrov K.M."/>
            <person name="Suarez D.L."/>
            <person name="Swayne D.E."/>
        </authorList>
    </citation>
    <scope>NUCLEOTIDE SEQUENCE [LARGE SCALE GENOMIC DNA]</scope>
    <source>
        <strain evidence="4 5">DSM 12555</strain>
    </source>
</reference>
<evidence type="ECO:0000313" key="4">
    <source>
        <dbReference type="EMBL" id="SMC21658.1"/>
    </source>
</evidence>
<feature type="domain" description="Smf/DprA SLOG" evidence="2">
    <location>
        <begin position="71"/>
        <end position="280"/>
    </location>
</feature>
<dbReference type="InterPro" id="IPR041614">
    <property type="entry name" value="DprA_WH"/>
</dbReference>
<dbReference type="Pfam" id="PF02481">
    <property type="entry name" value="DNA_processg_A"/>
    <property type="match status" value="1"/>
</dbReference>
<protein>
    <submittedName>
        <fullName evidence="4">DNA processing protein</fullName>
    </submittedName>
</protein>
<dbReference type="NCBIfam" id="TIGR00732">
    <property type="entry name" value="dprA"/>
    <property type="match status" value="1"/>
</dbReference>
<gene>
    <name evidence="4" type="ORF">SAMN02745134_01400</name>
</gene>
<dbReference type="PANTHER" id="PTHR43022">
    <property type="entry name" value="PROTEIN SMF"/>
    <property type="match status" value="1"/>
</dbReference>
<proteinExistence type="inferred from homology"/>
<name>A0A1W1XDD2_9CLOT</name>
<dbReference type="GO" id="GO:0009294">
    <property type="term" value="P:DNA-mediated transformation"/>
    <property type="evidence" value="ECO:0007669"/>
    <property type="project" value="InterPro"/>
</dbReference>
<comment type="similarity">
    <text evidence="1">Belongs to the DprA/Smf family.</text>
</comment>
<evidence type="ECO:0000259" key="2">
    <source>
        <dbReference type="Pfam" id="PF02481"/>
    </source>
</evidence>
<dbReference type="SUPFAM" id="SSF102405">
    <property type="entry name" value="MCP/YpsA-like"/>
    <property type="match status" value="1"/>
</dbReference>
<dbReference type="Proteomes" id="UP000192468">
    <property type="component" value="Unassembled WGS sequence"/>
</dbReference>
<dbReference type="RefSeq" id="WP_084114889.1">
    <property type="nucleotide sequence ID" value="NZ_FWXH01000003.1"/>
</dbReference>
<dbReference type="Gene3D" id="1.10.10.10">
    <property type="entry name" value="Winged helix-like DNA-binding domain superfamily/Winged helix DNA-binding domain"/>
    <property type="match status" value="1"/>
</dbReference>
<dbReference type="AlphaFoldDB" id="A0A1W1XDD2"/>
<dbReference type="OrthoDB" id="9785707at2"/>
<dbReference type="STRING" id="1121291.SAMN02745134_01400"/>
<dbReference type="PANTHER" id="PTHR43022:SF1">
    <property type="entry name" value="PROTEIN SMF"/>
    <property type="match status" value="1"/>
</dbReference>
<dbReference type="Pfam" id="PF17782">
    <property type="entry name" value="WHD_DprA"/>
    <property type="match status" value="1"/>
</dbReference>
<organism evidence="4 5">
    <name type="scientific">Clostridium acidisoli DSM 12555</name>
    <dbReference type="NCBI Taxonomy" id="1121291"/>
    <lineage>
        <taxon>Bacteria</taxon>
        <taxon>Bacillati</taxon>
        <taxon>Bacillota</taxon>
        <taxon>Clostridia</taxon>
        <taxon>Eubacteriales</taxon>
        <taxon>Clostridiaceae</taxon>
        <taxon>Clostridium</taxon>
    </lineage>
</organism>
<keyword evidence="5" id="KW-1185">Reference proteome</keyword>
<dbReference type="InterPro" id="IPR003488">
    <property type="entry name" value="DprA"/>
</dbReference>
<evidence type="ECO:0000313" key="5">
    <source>
        <dbReference type="Proteomes" id="UP000192468"/>
    </source>
</evidence>
<dbReference type="InterPro" id="IPR057666">
    <property type="entry name" value="DrpA_SLOG"/>
</dbReference>
<evidence type="ECO:0000259" key="3">
    <source>
        <dbReference type="Pfam" id="PF17782"/>
    </source>
</evidence>
<dbReference type="InterPro" id="IPR036388">
    <property type="entry name" value="WH-like_DNA-bd_sf"/>
</dbReference>
<dbReference type="EMBL" id="FWXH01000003">
    <property type="protein sequence ID" value="SMC21658.1"/>
    <property type="molecule type" value="Genomic_DNA"/>
</dbReference>
<feature type="domain" description="DprA winged helix" evidence="3">
    <location>
        <begin position="294"/>
        <end position="346"/>
    </location>
</feature>
<sequence length="355" mass="39957">MNEYDLWFILLRISDKIKINLIKTFKNTKEIWYYTVNEYNTRSKDVNLKLKWDNDTVNNLKNDIVRNKISLVTYFDDDYPSELRNYDDSPYAIFYKGNIKSLNKYRNVSIVGSRECSSYGSNIAKIIAKDLCNENINIISGLAIGIDAEAHLACVENGGYTCAVLGCGLDIVYPKRNLKIFNGILDTGGCVLSQFVPGTKPLAYNFPIRNRIISALSEITIVVEASLKSGSLITAGSALEQGREVMAVPGSIFSKNSIGTNKLIKDGAVPLTNSKDVFQLLGIDYNEKINKEKKLNGLEKRIYGMISDNPIHIDDIIKITGVDITQIYELLFEMQLKKEIMCLNGNYYVKANNYI</sequence>
<accession>A0A1W1XDD2</accession>
<evidence type="ECO:0000256" key="1">
    <source>
        <dbReference type="ARBA" id="ARBA00006525"/>
    </source>
</evidence>